<dbReference type="Proteomes" id="UP000233837">
    <property type="component" value="Unassembled WGS sequence"/>
</dbReference>
<evidence type="ECO:0000313" key="1">
    <source>
        <dbReference type="EMBL" id="PKU76465.1"/>
    </source>
</evidence>
<dbReference type="PANTHER" id="PTHR33710:SF71">
    <property type="entry name" value="ENDONUCLEASE_EXONUCLEASE_PHOSPHATASE DOMAIN-CONTAINING PROTEIN"/>
    <property type="match status" value="1"/>
</dbReference>
<name>A0A2I0WLD6_9ASPA</name>
<reference evidence="1 2" key="2">
    <citation type="journal article" date="2017" name="Nature">
        <title>The Apostasia genome and the evolution of orchids.</title>
        <authorList>
            <person name="Zhang G.Q."/>
            <person name="Liu K.W."/>
            <person name="Li Z."/>
            <person name="Lohaus R."/>
            <person name="Hsiao Y.Y."/>
            <person name="Niu S.C."/>
            <person name="Wang J.Y."/>
            <person name="Lin Y.C."/>
            <person name="Xu Q."/>
            <person name="Chen L.J."/>
            <person name="Yoshida K."/>
            <person name="Fujiwara S."/>
            <person name="Wang Z.W."/>
            <person name="Zhang Y.Q."/>
            <person name="Mitsuda N."/>
            <person name="Wang M."/>
            <person name="Liu G.H."/>
            <person name="Pecoraro L."/>
            <person name="Huang H.X."/>
            <person name="Xiao X.J."/>
            <person name="Lin M."/>
            <person name="Wu X.Y."/>
            <person name="Wu W.L."/>
            <person name="Chen Y.Y."/>
            <person name="Chang S.B."/>
            <person name="Sakamoto S."/>
            <person name="Ohme-Takagi M."/>
            <person name="Yagi M."/>
            <person name="Zeng S.J."/>
            <person name="Shen C.Y."/>
            <person name="Yeh C.M."/>
            <person name="Luo Y.B."/>
            <person name="Tsai W.C."/>
            <person name="Van de Peer Y."/>
            <person name="Liu Z.J."/>
        </authorList>
    </citation>
    <scope>NUCLEOTIDE SEQUENCE [LARGE SCALE GENOMIC DNA]</scope>
    <source>
        <tissue evidence="1">The whole plant</tissue>
    </source>
</reference>
<dbReference type="AlphaFoldDB" id="A0A2I0WLD6"/>
<accession>A0A2I0WLD6</accession>
<reference evidence="1 2" key="1">
    <citation type="journal article" date="2016" name="Sci. Rep.">
        <title>The Dendrobium catenatum Lindl. genome sequence provides insights into polysaccharide synthase, floral development and adaptive evolution.</title>
        <authorList>
            <person name="Zhang G.Q."/>
            <person name="Xu Q."/>
            <person name="Bian C."/>
            <person name="Tsai W.C."/>
            <person name="Yeh C.M."/>
            <person name="Liu K.W."/>
            <person name="Yoshida K."/>
            <person name="Zhang L.S."/>
            <person name="Chang S.B."/>
            <person name="Chen F."/>
            <person name="Shi Y."/>
            <person name="Su Y.Y."/>
            <person name="Zhang Y.Q."/>
            <person name="Chen L.J."/>
            <person name="Yin Y."/>
            <person name="Lin M."/>
            <person name="Huang H."/>
            <person name="Deng H."/>
            <person name="Wang Z.W."/>
            <person name="Zhu S.L."/>
            <person name="Zhao X."/>
            <person name="Deng C."/>
            <person name="Niu S.C."/>
            <person name="Huang J."/>
            <person name="Wang M."/>
            <person name="Liu G.H."/>
            <person name="Yang H.J."/>
            <person name="Xiao X.J."/>
            <person name="Hsiao Y.Y."/>
            <person name="Wu W.L."/>
            <person name="Chen Y.Y."/>
            <person name="Mitsuda N."/>
            <person name="Ohme-Takagi M."/>
            <person name="Luo Y.B."/>
            <person name="Van de Peer Y."/>
            <person name="Liu Z.J."/>
        </authorList>
    </citation>
    <scope>NUCLEOTIDE SEQUENCE [LARGE SCALE GENOMIC DNA]</scope>
    <source>
        <tissue evidence="1">The whole plant</tissue>
    </source>
</reference>
<organism evidence="1 2">
    <name type="scientific">Dendrobium catenatum</name>
    <dbReference type="NCBI Taxonomy" id="906689"/>
    <lineage>
        <taxon>Eukaryota</taxon>
        <taxon>Viridiplantae</taxon>
        <taxon>Streptophyta</taxon>
        <taxon>Embryophyta</taxon>
        <taxon>Tracheophyta</taxon>
        <taxon>Spermatophyta</taxon>
        <taxon>Magnoliopsida</taxon>
        <taxon>Liliopsida</taxon>
        <taxon>Asparagales</taxon>
        <taxon>Orchidaceae</taxon>
        <taxon>Epidendroideae</taxon>
        <taxon>Malaxideae</taxon>
        <taxon>Dendrobiinae</taxon>
        <taxon>Dendrobium</taxon>
    </lineage>
</organism>
<dbReference type="PANTHER" id="PTHR33710">
    <property type="entry name" value="BNAC02G09200D PROTEIN"/>
    <property type="match status" value="1"/>
</dbReference>
<protein>
    <submittedName>
        <fullName evidence="1">Uncharacterized protein</fullName>
    </submittedName>
</protein>
<gene>
    <name evidence="1" type="ORF">MA16_Dca001068</name>
</gene>
<proteinExistence type="predicted"/>
<sequence length="124" mass="14642">MNNWVFDSCTIELSSTGLNFTWFNQRADDPIHIKSDKMLVNHLWLDKFLYSYFKVEPPSCSDQSPLILLSGTPKPTGGRFLFKNFWINMDGYWNDVIFAFSKHYEASPIANLYHKLKYLKFFLK</sequence>
<keyword evidence="2" id="KW-1185">Reference proteome</keyword>
<dbReference type="EMBL" id="KZ502537">
    <property type="protein sequence ID" value="PKU76465.1"/>
    <property type="molecule type" value="Genomic_DNA"/>
</dbReference>
<evidence type="ECO:0000313" key="2">
    <source>
        <dbReference type="Proteomes" id="UP000233837"/>
    </source>
</evidence>